<evidence type="ECO:0000313" key="2">
    <source>
        <dbReference type="Proteomes" id="UP000297729"/>
    </source>
</evidence>
<proteinExistence type="predicted"/>
<dbReference type="Gene3D" id="1.10.30.50">
    <property type="match status" value="1"/>
</dbReference>
<comment type="caution">
    <text evidence="1">The sequence shown here is derived from an EMBL/GenBank/DDBJ whole genome shotgun (WGS) entry which is preliminary data.</text>
</comment>
<reference evidence="1 2" key="1">
    <citation type="submission" date="2019-03" db="EMBL/GenBank/DDBJ databases">
        <title>Draft Genome Sequence of Duganella callidus sp. nov., a Novel Duganella Species Isolated from Cultivated Soil.</title>
        <authorList>
            <person name="Raths R."/>
            <person name="Peta V."/>
            <person name="Bucking H."/>
        </authorList>
    </citation>
    <scope>NUCLEOTIDE SEQUENCE [LARGE SCALE GENOMIC DNA]</scope>
    <source>
        <strain evidence="1 2">DN04</strain>
    </source>
</reference>
<sequence length="368" mass="42252">MIKIDSHLRVADPAAYVKTLVERHWRHFNPVDDGGKYTAKSAIEACRRLRQATGQTAPITSRGKHKGATYLQYYADGDSAKLRRQQDFLDYLLHNDGANLVQLYTARPDTLAAMATAIGALTKSGDFFKTDKGKLKQTEFGKRLSRDVFDYASFRSSQYCADLYRQLQFNQATCPYCNHSVLEIVQLHKGKDEAPMLKAYFQLDHYFAQVRHPYLALSFFNLIPSCGNCNAVDKLDAEFALHTHVHPFHEAFDDFYHFELSMRGMWGMVHEVQIVPRQSTTHRDGGVDAFRLRDKYAGYSALAIDLHRRFVAYEHCLKTEDAQTLRLFQDAVLHGMSLDKRDILRTNRGKMKRDLIRQFDVANALKID</sequence>
<dbReference type="RefSeq" id="WP_135199595.1">
    <property type="nucleotide sequence ID" value="NZ_SPVG01000005.1"/>
</dbReference>
<keyword evidence="2" id="KW-1185">Reference proteome</keyword>
<name>A0A4Y9T0N0_9BURK</name>
<dbReference type="OrthoDB" id="9816185at2"/>
<evidence type="ECO:0000313" key="1">
    <source>
        <dbReference type="EMBL" id="TFW31401.1"/>
    </source>
</evidence>
<dbReference type="AlphaFoldDB" id="A0A4Y9T0N0"/>
<dbReference type="EMBL" id="SPVG01000005">
    <property type="protein sequence ID" value="TFW31401.1"/>
    <property type="molecule type" value="Genomic_DNA"/>
</dbReference>
<accession>A0A4Y9T0N0</accession>
<dbReference type="Proteomes" id="UP000297729">
    <property type="component" value="Unassembled WGS sequence"/>
</dbReference>
<protein>
    <submittedName>
        <fullName evidence="1">Uncharacterized protein</fullName>
    </submittedName>
</protein>
<organism evidence="1 2">
    <name type="scientific">Duganella callida</name>
    <dbReference type="NCBI Taxonomy" id="2561932"/>
    <lineage>
        <taxon>Bacteria</taxon>
        <taxon>Pseudomonadati</taxon>
        <taxon>Pseudomonadota</taxon>
        <taxon>Betaproteobacteria</taxon>
        <taxon>Burkholderiales</taxon>
        <taxon>Oxalobacteraceae</taxon>
        <taxon>Telluria group</taxon>
        <taxon>Duganella</taxon>
    </lineage>
</organism>
<gene>
    <name evidence="1" type="ORF">E4L98_00480</name>
</gene>